<feature type="domain" description="USP" evidence="1">
    <location>
        <begin position="7"/>
        <end position="343"/>
    </location>
</feature>
<organism evidence="2 3">
    <name type="scientific">Fistulifera solaris</name>
    <name type="common">Oleaginous diatom</name>
    <dbReference type="NCBI Taxonomy" id="1519565"/>
    <lineage>
        <taxon>Eukaryota</taxon>
        <taxon>Sar</taxon>
        <taxon>Stramenopiles</taxon>
        <taxon>Ochrophyta</taxon>
        <taxon>Bacillariophyta</taxon>
        <taxon>Bacillariophyceae</taxon>
        <taxon>Bacillariophycidae</taxon>
        <taxon>Naviculales</taxon>
        <taxon>Naviculaceae</taxon>
        <taxon>Fistulifera</taxon>
    </lineage>
</organism>
<dbReference type="EMBL" id="BDSP01000096">
    <property type="protein sequence ID" value="GAX15798.1"/>
    <property type="molecule type" value="Genomic_DNA"/>
</dbReference>
<dbReference type="PROSITE" id="PS50235">
    <property type="entry name" value="USP_3"/>
    <property type="match status" value="1"/>
</dbReference>
<dbReference type="InParanoid" id="A0A1Z5JPV7"/>
<protein>
    <recommendedName>
        <fullName evidence="1">USP domain-containing protein</fullName>
    </recommendedName>
</protein>
<proteinExistence type="predicted"/>
<dbReference type="InterPro" id="IPR028889">
    <property type="entry name" value="USP"/>
</dbReference>
<dbReference type="AlphaFoldDB" id="A0A1Z5JPV7"/>
<comment type="caution">
    <text evidence="2">The sequence shown here is derived from an EMBL/GenBank/DDBJ whole genome shotgun (WGS) entry which is preliminary data.</text>
</comment>
<gene>
    <name evidence="2" type="ORF">FisN_3Lu243</name>
</gene>
<evidence type="ECO:0000259" key="1">
    <source>
        <dbReference type="PROSITE" id="PS50235"/>
    </source>
</evidence>
<dbReference type="OrthoDB" id="116701at2759"/>
<dbReference type="Proteomes" id="UP000198406">
    <property type="component" value="Unassembled WGS sequence"/>
</dbReference>
<evidence type="ECO:0000313" key="3">
    <source>
        <dbReference type="Proteomes" id="UP000198406"/>
    </source>
</evidence>
<dbReference type="Gene3D" id="2.30.30.140">
    <property type="match status" value="1"/>
</dbReference>
<evidence type="ECO:0000313" key="2">
    <source>
        <dbReference type="EMBL" id="GAX15798.1"/>
    </source>
</evidence>
<dbReference type="Gene3D" id="3.90.70.10">
    <property type="entry name" value="Cysteine proteinases"/>
    <property type="match status" value="1"/>
</dbReference>
<name>A0A1Z5JPV7_FISSO</name>
<dbReference type="CDD" id="cd20404">
    <property type="entry name" value="Tudor_Agenet_AtEML-like"/>
    <property type="match status" value="1"/>
</dbReference>
<keyword evidence="3" id="KW-1185">Reference proteome</keyword>
<reference evidence="2 3" key="1">
    <citation type="journal article" date="2015" name="Plant Cell">
        <title>Oil accumulation by the oleaginous diatom Fistulifera solaris as revealed by the genome and transcriptome.</title>
        <authorList>
            <person name="Tanaka T."/>
            <person name="Maeda Y."/>
            <person name="Veluchamy A."/>
            <person name="Tanaka M."/>
            <person name="Abida H."/>
            <person name="Marechal E."/>
            <person name="Bowler C."/>
            <person name="Muto M."/>
            <person name="Sunaga Y."/>
            <person name="Tanaka M."/>
            <person name="Yoshino T."/>
            <person name="Taniguchi T."/>
            <person name="Fukuda Y."/>
            <person name="Nemoto M."/>
            <person name="Matsumoto M."/>
            <person name="Wong P.S."/>
            <person name="Aburatani S."/>
            <person name="Fujibuchi W."/>
        </authorList>
    </citation>
    <scope>NUCLEOTIDE SEQUENCE [LARGE SCALE GENOMIC DNA]</scope>
    <source>
        <strain evidence="2 3">JPCC DA0580</strain>
    </source>
</reference>
<accession>A0A1Z5JPV7</accession>
<sequence length="421" mass="47813">MEAWPVRGIANPNGTSCHVGSALLLLKYCLEPLASQIVADAAANAVNDDVVHVVGQFVRHHDTNVKLLFDTLRSAVEIEARDLGDVITTFMKLINYFCQLTKGDDDDEHRDTKSNLASIWNQCCNAGKVHSVLLGNVKGEDGGNAATHRKETKPRCMPVPFRVNVSSRKQLSLIDMIRDTLQPQVVKDYVWENQSNSCVEIQTSRTLVIDNLPPVWLLHIDWFAPSPDGENDFGTLCVPSKLMTHRILDTKDTSSYYELIGGVLLSQVHDEEITDERDRRHYIPLISKDSVWYMLDDDEEPQEVSEERCLELFGGVSHGEESPFRDNGETVSVRGYLLVYRDPSQCEKLSFVPDQVQNPTCIDWTLPVTFVGRRLRVQWAKGKRYDGVVTSYNETTGKHQIRYDDGDVKEYVLWKKTIEWL</sequence>